<dbReference type="Proteomes" id="UP000061839">
    <property type="component" value="Chromosome"/>
</dbReference>
<gene>
    <name evidence="2" type="ORF">UM93_14910</name>
</gene>
<evidence type="ECO:0000256" key="1">
    <source>
        <dbReference type="SAM" id="Phobius"/>
    </source>
</evidence>
<dbReference type="PATRIC" id="fig|1618207.4.peg.3036"/>
<keyword evidence="1" id="KW-0812">Transmembrane</keyword>
<sequence length="121" mass="13374">MSENTESIQIHELDEHGARVAAAEIEEELAKSASVNPWLIALWVFNGLLVLLSILSFVGFIQNSIPSYLADELSGNLTPSPRISWLSLLGPYAIAFAIFAVLSILGTLITHAMIWERRRRA</sequence>
<feature type="transmembrane region" description="Helical" evidence="1">
    <location>
        <begin position="38"/>
        <end position="61"/>
    </location>
</feature>
<dbReference type="RefSeq" id="WP_045076325.1">
    <property type="nucleotide sequence ID" value="NZ_CP011005.1"/>
</dbReference>
<dbReference type="OrthoDB" id="9994274at2"/>
<name>A0A0D4C192_9MICC</name>
<keyword evidence="3" id="KW-1185">Reference proteome</keyword>
<dbReference type="HOGENOM" id="CLU_2002034_0_0_11"/>
<proteinExistence type="predicted"/>
<accession>A0A0D4C192</accession>
<keyword evidence="1" id="KW-0472">Membrane</keyword>
<evidence type="ECO:0000313" key="2">
    <source>
        <dbReference type="EMBL" id="AJT42462.1"/>
    </source>
</evidence>
<reference evidence="2 3" key="1">
    <citation type="journal article" date="2015" name="Genome Announc.">
        <title>Complete Genome Sequencing of Protease-Producing Novel Arthrobacter sp. Strain IHBB 11108 Using PacBio Single-Molecule Real-Time Sequencing Technology.</title>
        <authorList>
            <person name="Kiran S."/>
            <person name="Swarnkar M.K."/>
            <person name="Pal M."/>
            <person name="Thakur R."/>
            <person name="Tewari R."/>
            <person name="Singh A.K."/>
            <person name="Gulati A."/>
        </authorList>
    </citation>
    <scope>NUCLEOTIDE SEQUENCE [LARGE SCALE GENOMIC DNA]</scope>
    <source>
        <strain evidence="2 3">IHBB 11108</strain>
    </source>
</reference>
<protein>
    <submittedName>
        <fullName evidence="2">Uncharacterized protein</fullName>
    </submittedName>
</protein>
<dbReference type="EMBL" id="CP011005">
    <property type="protein sequence ID" value="AJT42462.1"/>
    <property type="molecule type" value="Genomic_DNA"/>
</dbReference>
<dbReference type="AlphaFoldDB" id="A0A0D4C192"/>
<feature type="transmembrane region" description="Helical" evidence="1">
    <location>
        <begin position="92"/>
        <end position="115"/>
    </location>
</feature>
<keyword evidence="1" id="KW-1133">Transmembrane helix</keyword>
<evidence type="ECO:0000313" key="3">
    <source>
        <dbReference type="Proteomes" id="UP000061839"/>
    </source>
</evidence>
<organism evidence="2 3">
    <name type="scientific">Psychromicrobium lacuslunae</name>
    <dbReference type="NCBI Taxonomy" id="1618207"/>
    <lineage>
        <taxon>Bacteria</taxon>
        <taxon>Bacillati</taxon>
        <taxon>Actinomycetota</taxon>
        <taxon>Actinomycetes</taxon>
        <taxon>Micrococcales</taxon>
        <taxon>Micrococcaceae</taxon>
        <taxon>Psychromicrobium</taxon>
    </lineage>
</organism>
<dbReference type="KEGG" id="ari:UM93_14910"/>